<evidence type="ECO:0000256" key="1">
    <source>
        <dbReference type="SAM" id="MobiDB-lite"/>
    </source>
</evidence>
<dbReference type="InterPro" id="IPR047589">
    <property type="entry name" value="DUF11_rpt"/>
</dbReference>
<comment type="caution">
    <text evidence="3">The sequence shown here is derived from an EMBL/GenBank/DDBJ whole genome shotgun (WGS) entry which is preliminary data.</text>
</comment>
<feature type="domain" description="DUF11" evidence="2">
    <location>
        <begin position="786"/>
        <end position="889"/>
    </location>
</feature>
<dbReference type="NCBIfam" id="TIGR01451">
    <property type="entry name" value="B_ant_repeat"/>
    <property type="match status" value="2"/>
</dbReference>
<dbReference type="InterPro" id="IPR001434">
    <property type="entry name" value="OmcB-like_DUF11"/>
</dbReference>
<dbReference type="InterPro" id="IPR024079">
    <property type="entry name" value="MetalloPept_cat_dom_sf"/>
</dbReference>
<evidence type="ECO:0000313" key="3">
    <source>
        <dbReference type="EMBL" id="MFC5834599.1"/>
    </source>
</evidence>
<name>A0ABW1DB57_9ACTN</name>
<dbReference type="InterPro" id="IPR013783">
    <property type="entry name" value="Ig-like_fold"/>
</dbReference>
<keyword evidence="4" id="KW-1185">Reference proteome</keyword>
<proteinExistence type="predicted"/>
<dbReference type="EMBL" id="JBHSPA010000113">
    <property type="protein sequence ID" value="MFC5834599.1"/>
    <property type="molecule type" value="Genomic_DNA"/>
</dbReference>
<protein>
    <submittedName>
        <fullName evidence="3">CARDB domain-containing protein</fullName>
    </submittedName>
</protein>
<feature type="domain" description="DUF11" evidence="2">
    <location>
        <begin position="673"/>
        <end position="778"/>
    </location>
</feature>
<gene>
    <name evidence="3" type="ORF">ACFPZ3_63070</name>
</gene>
<sequence length="1053" mass="111892">MNGTVRKRWIAYASAVLTGIAFLPVLPAQPAMASSVSVTLSIDHFQRFEVPDDGIGEEGEFFPEIRIGDDPAAPVERRAPIADDVFSPSADHFGAQKWVFTRTLPLRNDQTTIPVLIRVWDDDSALGFGDDRMDISPANQDVELNLTYDLVTDAWQGDGVAPRSPCHGDANLGQTCAKGDGDPNFPDDGDGKIAELGFRLTTSQLPDFDHDGIPDLVELFGVKDTNGTMLADLPGRADPCRKTILLKTDFMVASDHSHDPDKGAIAELVSAYDAAKVPAEPDCPFPGPHKAEGVDLVHLPGRAITEQTAMALDSTAYATARTNGLHFRLRPYTHYAILAHNLENAGRTSGICCDEVKDFIVTLGSWRLAGVSAGQNGLLETTPAGDDEPGRGSEITPGPNGVLDSVVAGNDQPIGTSIFPGPGGEFETVRAGDDRELNMTVNVGRDRKIDTLANTVGTADDEQLYDLGTGGQYANLGTPRDQSGTIMHELGHALGLDHGGFEETNFKPNYLSIMNYAFEPGGIPIQPPPQRLVNVTSAHRRLDYSNVVLQQLEKSRLDESLGIGDGTDYTFWTDANRRTRFGQGNGPLNWNGNSNPVTGMAIIDPGTVDVNINARDDAPAPRSTLFGFRDWNNLRYRAGVLSSGVANTDYGSEIDAGTALRQEIEFFRAFDPDLTVKKTVDRADALPGDTLTYRVSMDNAGTGAATAIEVADTLPGGGTATRTVPYLDAGKSAAETFTYEVPCTTADGAKLTNTATVTAKDAGGDPEVNTGDNTAEAATSVHAPVLALTKSAPATVNAGEAMAIDLKVDNTGGGTATQVSLTDTLPAEVHPTGSQPKASSVTRNADGTTTLTWSLGSLDGGASTTVRFTARAGLLFTAGAELPDTATASYRNANGCAYEPVTAGAATRVTEVTPSRNPWPQLTWQLHGDRQSAELLARVQATDERFDGADGSVADGLLTRAEVRAVYGLSIRQSDLLRAQLLTAYLNLADRRINAATKIFSLVAAGLELKSVGQAARHGQATLLLPDDLGNLLRYGRSTTVLTEINLNLSERY</sequence>
<dbReference type="PANTHER" id="PTHR34819">
    <property type="entry name" value="LARGE CYSTEINE-RICH PERIPLASMIC PROTEIN OMCB"/>
    <property type="match status" value="1"/>
</dbReference>
<dbReference type="InterPro" id="IPR051172">
    <property type="entry name" value="Chlamydia_OmcB"/>
</dbReference>
<reference evidence="4" key="1">
    <citation type="journal article" date="2019" name="Int. J. Syst. Evol. Microbiol.">
        <title>The Global Catalogue of Microorganisms (GCM) 10K type strain sequencing project: providing services to taxonomists for standard genome sequencing and annotation.</title>
        <authorList>
            <consortium name="The Broad Institute Genomics Platform"/>
            <consortium name="The Broad Institute Genome Sequencing Center for Infectious Disease"/>
            <person name="Wu L."/>
            <person name="Ma J."/>
        </authorList>
    </citation>
    <scope>NUCLEOTIDE SEQUENCE [LARGE SCALE GENOMIC DNA]</scope>
    <source>
        <strain evidence="4">CCUG 53903</strain>
    </source>
</reference>
<dbReference type="Gene3D" id="2.60.40.10">
    <property type="entry name" value="Immunoglobulins"/>
    <property type="match status" value="2"/>
</dbReference>
<dbReference type="SUPFAM" id="SSF55486">
    <property type="entry name" value="Metalloproteases ('zincins'), catalytic domain"/>
    <property type="match status" value="1"/>
</dbReference>
<evidence type="ECO:0000313" key="4">
    <source>
        <dbReference type="Proteomes" id="UP001596058"/>
    </source>
</evidence>
<dbReference type="RefSeq" id="WP_379524013.1">
    <property type="nucleotide sequence ID" value="NZ_JBHSPA010000113.1"/>
</dbReference>
<dbReference type="PANTHER" id="PTHR34819:SF5">
    <property type="entry name" value="CONSERVED REPEAT DOMAIN PROTEIN"/>
    <property type="match status" value="1"/>
</dbReference>
<dbReference type="Pfam" id="PF01345">
    <property type="entry name" value="DUF11"/>
    <property type="match status" value="2"/>
</dbReference>
<dbReference type="Proteomes" id="UP001596058">
    <property type="component" value="Unassembled WGS sequence"/>
</dbReference>
<evidence type="ECO:0000259" key="2">
    <source>
        <dbReference type="Pfam" id="PF01345"/>
    </source>
</evidence>
<organism evidence="3 4">
    <name type="scientific">Nonomuraea insulae</name>
    <dbReference type="NCBI Taxonomy" id="1616787"/>
    <lineage>
        <taxon>Bacteria</taxon>
        <taxon>Bacillati</taxon>
        <taxon>Actinomycetota</taxon>
        <taxon>Actinomycetes</taxon>
        <taxon>Streptosporangiales</taxon>
        <taxon>Streptosporangiaceae</taxon>
        <taxon>Nonomuraea</taxon>
    </lineage>
</organism>
<feature type="region of interest" description="Disordered" evidence="1">
    <location>
        <begin position="376"/>
        <end position="400"/>
    </location>
</feature>
<dbReference type="Gene3D" id="3.40.390.10">
    <property type="entry name" value="Collagenase (Catalytic Domain)"/>
    <property type="match status" value="1"/>
</dbReference>
<accession>A0ABW1DB57</accession>